<proteinExistence type="predicted"/>
<comment type="caution">
    <text evidence="1">The sequence shown here is derived from an EMBL/GenBank/DDBJ whole genome shotgun (WGS) entry which is preliminary data.</text>
</comment>
<evidence type="ECO:0000313" key="1">
    <source>
        <dbReference type="EMBL" id="KKN63709.1"/>
    </source>
</evidence>
<dbReference type="AlphaFoldDB" id="A0A0F9S9K3"/>
<protein>
    <submittedName>
        <fullName evidence="1">Uncharacterized protein</fullName>
    </submittedName>
</protein>
<sequence>MTITINAKTDLTYEEIYEGHSNGKSRLPKILKDIEAGTGPMSVLAESTTGIDILRRRTGGGNSTNVSGIGVTVADPVAALISAANYVALKAAYTGEPPSENFIDADVHGVVKNPFDLIDFVSGVDNSDQLKGSGDALATRAAKLKARGSNVVIRNFTEKIAASDQSYDVRAKFGDRVGGGGATGEIHGVDQGIADLLITDSQAIAVGATGETFDMSNDTTLSVDMDNGGVDAVVYSSATLTKAEVIAETNSQLSSGEAVSIGAQIALVSDGLGAAGEVDVTEANTELDFTQATAVGATVGASSLATGDTVIALDASAVDTRTNIRYGTFQFGVLRVFTSINDASPVAYILHPDLLSDLVVGIA</sequence>
<organism evidence="1">
    <name type="scientific">marine sediment metagenome</name>
    <dbReference type="NCBI Taxonomy" id="412755"/>
    <lineage>
        <taxon>unclassified sequences</taxon>
        <taxon>metagenomes</taxon>
        <taxon>ecological metagenomes</taxon>
    </lineage>
</organism>
<accession>A0A0F9S9K3</accession>
<name>A0A0F9S9K3_9ZZZZ</name>
<dbReference type="EMBL" id="LAZR01000582">
    <property type="protein sequence ID" value="KKN63709.1"/>
    <property type="molecule type" value="Genomic_DNA"/>
</dbReference>
<reference evidence="1" key="1">
    <citation type="journal article" date="2015" name="Nature">
        <title>Complex archaea that bridge the gap between prokaryotes and eukaryotes.</title>
        <authorList>
            <person name="Spang A."/>
            <person name="Saw J.H."/>
            <person name="Jorgensen S.L."/>
            <person name="Zaremba-Niedzwiedzka K."/>
            <person name="Martijn J."/>
            <person name="Lind A.E."/>
            <person name="van Eijk R."/>
            <person name="Schleper C."/>
            <person name="Guy L."/>
            <person name="Ettema T.J."/>
        </authorList>
    </citation>
    <scope>NUCLEOTIDE SEQUENCE</scope>
</reference>
<gene>
    <name evidence="1" type="ORF">LCGC14_0499440</name>
</gene>